<evidence type="ECO:0000256" key="5">
    <source>
        <dbReference type="SAM" id="MobiDB-lite"/>
    </source>
</evidence>
<protein>
    <submittedName>
        <fullName evidence="6">Neutral zinc metallopeptidase</fullName>
    </submittedName>
</protein>
<gene>
    <name evidence="6" type="ORF">RAE19_04785</name>
</gene>
<sequence>MKWEGNRESDNVEDRRSGGGGSFRGGGGGGLGPLGALLSGRLGVGTIVIALLGGWVLGINPLTILSALSGGGAPTAQVQQAPAQRPPADDKMAKFVSTVLADTEDVWGEVFAKGGGTYRNPKLVLFRGATPTACGQGQGAMGPFYCPADQKVYIDLGFYETLQKQLGAPGDFAQAYVIAHEVGHHVQNLLGISAKVQEARSRVSEAEGNALSVRLELQADCFAGVWAHHANNARQLLEDGDVAEAMNAAAKIGDDALQRGSGRAVVPESFTHGSSAQRQRWFDKGLKTGSVKGCDTFSNRSI</sequence>
<evidence type="ECO:0000313" key="7">
    <source>
        <dbReference type="Proteomes" id="UP001321700"/>
    </source>
</evidence>
<name>A0ABU3KLA8_9BURK</name>
<dbReference type="RefSeq" id="WP_313873837.1">
    <property type="nucleotide sequence ID" value="NZ_JAVBIK010000001.1"/>
</dbReference>
<dbReference type="Pfam" id="PF04228">
    <property type="entry name" value="Zn_peptidase"/>
    <property type="match status" value="1"/>
</dbReference>
<keyword evidence="4" id="KW-0472">Membrane</keyword>
<comment type="caution">
    <text evidence="6">The sequence shown here is derived from an EMBL/GenBank/DDBJ whole genome shotgun (WGS) entry which is preliminary data.</text>
</comment>
<keyword evidence="7" id="KW-1185">Reference proteome</keyword>
<reference evidence="6 7" key="1">
    <citation type="submission" date="2023-08" db="EMBL/GenBank/DDBJ databases">
        <title>Rhodoferax potami sp. nov. and Rhodoferax mekongensis sp. nov., isolated from the Mekong River in Thailand.</title>
        <authorList>
            <person name="Kitikhun S."/>
            <person name="Charoenyingcharoen P."/>
            <person name="Siriarchawattana P."/>
            <person name="Likhitrattanapisal S."/>
            <person name="Nilsakha T."/>
            <person name="Chanpet A."/>
            <person name="Rattanawaree P."/>
            <person name="Ingsriswang S."/>
        </authorList>
    </citation>
    <scope>NUCLEOTIDE SEQUENCE [LARGE SCALE GENOMIC DNA]</scope>
    <source>
        <strain evidence="6 7">TBRC 17660</strain>
    </source>
</reference>
<evidence type="ECO:0000256" key="3">
    <source>
        <dbReference type="ARBA" id="ARBA00022989"/>
    </source>
</evidence>
<keyword evidence="2" id="KW-0812">Transmembrane</keyword>
<evidence type="ECO:0000256" key="2">
    <source>
        <dbReference type="ARBA" id="ARBA00022692"/>
    </source>
</evidence>
<evidence type="ECO:0000256" key="4">
    <source>
        <dbReference type="ARBA" id="ARBA00023136"/>
    </source>
</evidence>
<comment type="subcellular location">
    <subcellularLocation>
        <location evidence="1">Membrane</location>
        <topology evidence="1">Single-pass membrane protein</topology>
    </subcellularLocation>
</comment>
<dbReference type="PANTHER" id="PTHR30168">
    <property type="entry name" value="PUTATIVE MEMBRANE PROTEIN YPFJ"/>
    <property type="match status" value="1"/>
</dbReference>
<dbReference type="InterPro" id="IPR007343">
    <property type="entry name" value="Uncharacterised_pept_Zn_put"/>
</dbReference>
<keyword evidence="3" id="KW-1133">Transmembrane helix</keyword>
<dbReference type="Proteomes" id="UP001321700">
    <property type="component" value="Unassembled WGS sequence"/>
</dbReference>
<feature type="region of interest" description="Disordered" evidence="5">
    <location>
        <begin position="1"/>
        <end position="26"/>
    </location>
</feature>
<dbReference type="EMBL" id="JAVBIK010000001">
    <property type="protein sequence ID" value="MDT7518054.1"/>
    <property type="molecule type" value="Genomic_DNA"/>
</dbReference>
<organism evidence="6 7">
    <name type="scientific">Rhodoferax potami</name>
    <dbReference type="NCBI Taxonomy" id="3068338"/>
    <lineage>
        <taxon>Bacteria</taxon>
        <taxon>Pseudomonadati</taxon>
        <taxon>Pseudomonadota</taxon>
        <taxon>Betaproteobacteria</taxon>
        <taxon>Burkholderiales</taxon>
        <taxon>Comamonadaceae</taxon>
        <taxon>Rhodoferax</taxon>
    </lineage>
</organism>
<accession>A0ABU3KLA8</accession>
<evidence type="ECO:0000256" key="1">
    <source>
        <dbReference type="ARBA" id="ARBA00004167"/>
    </source>
</evidence>
<dbReference type="PANTHER" id="PTHR30168:SF0">
    <property type="entry name" value="INNER MEMBRANE PROTEIN"/>
    <property type="match status" value="1"/>
</dbReference>
<proteinExistence type="predicted"/>
<evidence type="ECO:0000313" key="6">
    <source>
        <dbReference type="EMBL" id="MDT7518054.1"/>
    </source>
</evidence>
<feature type="compositionally biased region" description="Basic and acidic residues" evidence="5">
    <location>
        <begin position="1"/>
        <end position="17"/>
    </location>
</feature>